<dbReference type="PATRIC" id="fig|1280954.3.peg.1248"/>
<dbReference type="SUPFAM" id="SSF141868">
    <property type="entry name" value="EAL domain-like"/>
    <property type="match status" value="1"/>
</dbReference>
<dbReference type="PROSITE" id="PS50887">
    <property type="entry name" value="GGDEF"/>
    <property type="match status" value="1"/>
</dbReference>
<dbReference type="OrthoDB" id="7279500at2"/>
<dbReference type="InterPro" id="IPR043128">
    <property type="entry name" value="Rev_trsase/Diguanyl_cyclase"/>
</dbReference>
<feature type="transmembrane region" description="Helical" evidence="1">
    <location>
        <begin position="183"/>
        <end position="203"/>
    </location>
</feature>
<dbReference type="InterPro" id="IPR000700">
    <property type="entry name" value="PAS-assoc_C"/>
</dbReference>
<dbReference type="CDD" id="cd01948">
    <property type="entry name" value="EAL"/>
    <property type="match status" value="1"/>
</dbReference>
<dbReference type="InterPro" id="IPR029787">
    <property type="entry name" value="Nucleotide_cyclase"/>
</dbReference>
<sequence length="793" mass="88454">MPHGQDGSATLWSLRKLLQGVEVPEKHVPALRAQQMNSMSRITNVIILSNVLNIIAILGIFLNYGQIHFLAAWSVCGLIINIGAWFKYRHFLRIDPQQRSNRRAIADFTRVAICNGVLWGLAPIVVLGTADVQGQMVMGIITAGMMFAGGFLLSRIPVAAIYYIVPTGLGLATALMLQTGPKYAILSILMVYYLIVLLVAVAWTHRQFVEQFLGRAAIQDQSQLIGLLLRDFEESTSDTLWQTDANGVLQEIPIVSEAGDAAWSKSDMLRRGAVFTEVFHSGDARRALEKAVNARQPFRDRVVPIKGADGDLRWWSVTGKPVVEHGQFIGYRGVAADVTQSKKIEDRIAHMAHFDGLTGLPNRITMQDQLENLLRRPPVAPACRALMMMDLDSFKWVNDTLGHPAGDELLRQVASRIRALSEPGDLVARLGGDEFAMVVERPSIDALRSFLDQFASEMSALYDVWGSTANSSASIGVRLFDPSIRDSRAMFRQADLALYQAKHLGKAKWCMFEDELEQRAQARLDIQEELQRAMERNELRIHFQPIVDAQTHETVACETLLRWEHPERGLVYPGEFIEHAEENGLITRMGEWVIRAALTEAARLPEHVRICVNISPLQVHSASLTTTIVSAIAASKLDPSRLELEITETALMSNTEFTLRRLHQLRSLGVRIALDDFGTGFSSLSYLRSFPFDRIKIDRTFVRDIETRSDSQAITQSMVSLARSLGMQCTAEGVETTLQAEYLRELGCEELQGFFFSRAHPLEQLAHIVPLRQAVEVTSPPHALEAAVQSRAS</sequence>
<evidence type="ECO:0000313" key="6">
    <source>
        <dbReference type="Proteomes" id="UP000027100"/>
    </source>
</evidence>
<dbReference type="eggNOG" id="COG5001">
    <property type="taxonomic scope" value="Bacteria"/>
</dbReference>
<dbReference type="STRING" id="1280954.HPO_06127"/>
<proteinExistence type="predicted"/>
<evidence type="ECO:0000259" key="3">
    <source>
        <dbReference type="PROSITE" id="PS50883"/>
    </source>
</evidence>
<dbReference type="Pfam" id="PF00563">
    <property type="entry name" value="EAL"/>
    <property type="match status" value="1"/>
</dbReference>
<feature type="domain" description="EAL" evidence="3">
    <location>
        <begin position="523"/>
        <end position="773"/>
    </location>
</feature>
<dbReference type="SUPFAM" id="SSF55073">
    <property type="entry name" value="Nucleotide cyclase"/>
    <property type="match status" value="1"/>
</dbReference>
<dbReference type="Proteomes" id="UP000027100">
    <property type="component" value="Unassembled WGS sequence"/>
</dbReference>
<dbReference type="InterPro" id="IPR035919">
    <property type="entry name" value="EAL_sf"/>
</dbReference>
<dbReference type="InterPro" id="IPR000160">
    <property type="entry name" value="GGDEF_dom"/>
</dbReference>
<dbReference type="SUPFAM" id="SSF55785">
    <property type="entry name" value="PYP-like sensor domain (PAS domain)"/>
    <property type="match status" value="1"/>
</dbReference>
<evidence type="ECO:0000313" key="5">
    <source>
        <dbReference type="EMBL" id="KCZ99491.1"/>
    </source>
</evidence>
<dbReference type="InterPro" id="IPR052155">
    <property type="entry name" value="Biofilm_reg_signaling"/>
</dbReference>
<accession>A0A062VLJ8</accession>
<dbReference type="PANTHER" id="PTHR44757:SF2">
    <property type="entry name" value="BIOFILM ARCHITECTURE MAINTENANCE PROTEIN MBAA"/>
    <property type="match status" value="1"/>
</dbReference>
<dbReference type="RefSeq" id="WP_051612359.1">
    <property type="nucleotide sequence ID" value="NZ_ARYM01000005.1"/>
</dbReference>
<evidence type="ECO:0000259" key="4">
    <source>
        <dbReference type="PROSITE" id="PS50887"/>
    </source>
</evidence>
<feature type="transmembrane region" description="Helical" evidence="1">
    <location>
        <begin position="42"/>
        <end position="61"/>
    </location>
</feature>
<feature type="transmembrane region" description="Helical" evidence="1">
    <location>
        <begin position="136"/>
        <end position="153"/>
    </location>
</feature>
<evidence type="ECO:0000259" key="2">
    <source>
        <dbReference type="PROSITE" id="PS50113"/>
    </source>
</evidence>
<dbReference type="EMBL" id="ARYM01000005">
    <property type="protein sequence ID" value="KCZ99491.1"/>
    <property type="molecule type" value="Genomic_DNA"/>
</dbReference>
<feature type="domain" description="GGDEF" evidence="4">
    <location>
        <begin position="382"/>
        <end position="514"/>
    </location>
</feature>
<dbReference type="InterPro" id="IPR035965">
    <property type="entry name" value="PAS-like_dom_sf"/>
</dbReference>
<keyword evidence="6" id="KW-1185">Reference proteome</keyword>
<evidence type="ECO:0000256" key="1">
    <source>
        <dbReference type="SAM" id="Phobius"/>
    </source>
</evidence>
<dbReference type="Pfam" id="PF00990">
    <property type="entry name" value="GGDEF"/>
    <property type="match status" value="1"/>
</dbReference>
<gene>
    <name evidence="5" type="ORF">HPO_06127</name>
</gene>
<feature type="domain" description="PAC" evidence="2">
    <location>
        <begin position="296"/>
        <end position="350"/>
    </location>
</feature>
<dbReference type="PANTHER" id="PTHR44757">
    <property type="entry name" value="DIGUANYLATE CYCLASE DGCP"/>
    <property type="match status" value="1"/>
</dbReference>
<dbReference type="PROSITE" id="PS50883">
    <property type="entry name" value="EAL"/>
    <property type="match status" value="1"/>
</dbReference>
<dbReference type="PROSITE" id="PS50113">
    <property type="entry name" value="PAC"/>
    <property type="match status" value="1"/>
</dbReference>
<protein>
    <submittedName>
        <fullName evidence="5">Putative sensory box-containing diguanylate cyclase</fullName>
    </submittedName>
</protein>
<comment type="caution">
    <text evidence="5">The sequence shown here is derived from an EMBL/GenBank/DDBJ whole genome shotgun (WGS) entry which is preliminary data.</text>
</comment>
<keyword evidence="1" id="KW-0472">Membrane</keyword>
<dbReference type="InterPro" id="IPR001633">
    <property type="entry name" value="EAL_dom"/>
</dbReference>
<dbReference type="AlphaFoldDB" id="A0A062VLJ8"/>
<feature type="transmembrane region" description="Helical" evidence="1">
    <location>
        <begin position="108"/>
        <end position="130"/>
    </location>
</feature>
<reference evidence="5 6" key="1">
    <citation type="journal article" date="2014" name="Antonie Van Leeuwenhoek">
        <title>Hyphomonas beringensis sp. nov. and Hyphomonas chukchiensis sp. nov., isolated from surface seawater of the Bering Sea and Chukchi Sea.</title>
        <authorList>
            <person name="Li C."/>
            <person name="Lai Q."/>
            <person name="Li G."/>
            <person name="Dong C."/>
            <person name="Wang J."/>
            <person name="Liao Y."/>
            <person name="Shao Z."/>
        </authorList>
    </citation>
    <scope>NUCLEOTIDE SEQUENCE [LARGE SCALE GENOMIC DNA]</scope>
    <source>
        <strain evidence="5 6">PS728</strain>
    </source>
</reference>
<dbReference type="SMART" id="SM00052">
    <property type="entry name" value="EAL"/>
    <property type="match status" value="1"/>
</dbReference>
<dbReference type="Gene3D" id="3.30.450.20">
    <property type="entry name" value="PAS domain"/>
    <property type="match status" value="1"/>
</dbReference>
<keyword evidence="1" id="KW-1133">Transmembrane helix</keyword>
<feature type="transmembrane region" description="Helical" evidence="1">
    <location>
        <begin position="67"/>
        <end position="88"/>
    </location>
</feature>
<organism evidence="5 6">
    <name type="scientific">Hyphomonas polymorpha PS728</name>
    <dbReference type="NCBI Taxonomy" id="1280954"/>
    <lineage>
        <taxon>Bacteria</taxon>
        <taxon>Pseudomonadati</taxon>
        <taxon>Pseudomonadota</taxon>
        <taxon>Alphaproteobacteria</taxon>
        <taxon>Hyphomonadales</taxon>
        <taxon>Hyphomonadaceae</taxon>
        <taxon>Hyphomonas</taxon>
    </lineage>
</organism>
<dbReference type="CDD" id="cd01949">
    <property type="entry name" value="GGDEF"/>
    <property type="match status" value="1"/>
</dbReference>
<dbReference type="Gene3D" id="3.20.20.450">
    <property type="entry name" value="EAL domain"/>
    <property type="match status" value="1"/>
</dbReference>
<dbReference type="Gene3D" id="3.30.70.270">
    <property type="match status" value="1"/>
</dbReference>
<dbReference type="eggNOG" id="COG2202">
    <property type="taxonomic scope" value="Bacteria"/>
</dbReference>
<dbReference type="NCBIfam" id="TIGR00254">
    <property type="entry name" value="GGDEF"/>
    <property type="match status" value="1"/>
</dbReference>
<dbReference type="SMART" id="SM00267">
    <property type="entry name" value="GGDEF"/>
    <property type="match status" value="1"/>
</dbReference>
<keyword evidence="1" id="KW-0812">Transmembrane</keyword>
<name>A0A062VLJ8_9PROT</name>